<dbReference type="GO" id="GO:0000104">
    <property type="term" value="F:succinate dehydrogenase activity"/>
    <property type="evidence" value="ECO:0007669"/>
    <property type="project" value="TreeGrafter"/>
</dbReference>
<dbReference type="InterPro" id="IPR030664">
    <property type="entry name" value="SdhA/FrdA/AprA"/>
</dbReference>
<name>A0A6I1MKN2_9CLOT</name>
<protein>
    <submittedName>
        <fullName evidence="4">FAD-binding protein</fullName>
    </submittedName>
</protein>
<evidence type="ECO:0000256" key="2">
    <source>
        <dbReference type="ARBA" id="ARBA00023002"/>
    </source>
</evidence>
<keyword evidence="2" id="KW-0560">Oxidoreductase</keyword>
<dbReference type="SUPFAM" id="SSF51905">
    <property type="entry name" value="FAD/NAD(P)-binding domain"/>
    <property type="match status" value="1"/>
</dbReference>
<gene>
    <name evidence="4" type="ORF">GBZ86_07395</name>
</gene>
<dbReference type="PROSITE" id="PS51257">
    <property type="entry name" value="PROKAR_LIPOPROTEIN"/>
    <property type="match status" value="1"/>
</dbReference>
<dbReference type="Gene3D" id="3.50.50.60">
    <property type="entry name" value="FAD/NAD(P)-binding domain"/>
    <property type="match status" value="1"/>
</dbReference>
<dbReference type="InterPro" id="IPR003953">
    <property type="entry name" value="FAD-dep_OxRdtase_2_FAD-bd"/>
</dbReference>
<keyword evidence="1" id="KW-0285">Flavoprotein</keyword>
<dbReference type="Gene3D" id="1.20.58.100">
    <property type="entry name" value="Fumarate reductase/succinate dehydrogenase flavoprotein-like, C-terminal domain"/>
    <property type="match status" value="1"/>
</dbReference>
<dbReference type="Pfam" id="PF00890">
    <property type="entry name" value="FAD_binding_2"/>
    <property type="match status" value="1"/>
</dbReference>
<dbReference type="Gene3D" id="3.90.700.10">
    <property type="entry name" value="Succinate dehydrogenase/fumarate reductase flavoprotein, catalytic domain"/>
    <property type="match status" value="1"/>
</dbReference>
<dbReference type="UniPathway" id="UPA00253">
    <property type="reaction ID" value="UER00326"/>
</dbReference>
<accession>A0A6I1MKN2</accession>
<dbReference type="PANTHER" id="PTHR11632:SF51">
    <property type="entry name" value="SUCCINATE DEHYDROGENASE [UBIQUINONE] FLAVOPROTEIN SUBUNIT, MITOCHONDRIAL"/>
    <property type="match status" value="1"/>
</dbReference>
<dbReference type="GO" id="GO:0050660">
    <property type="term" value="F:flavin adenine dinucleotide binding"/>
    <property type="evidence" value="ECO:0007669"/>
    <property type="project" value="TreeGrafter"/>
</dbReference>
<dbReference type="AlphaFoldDB" id="A0A6I1MKN2"/>
<evidence type="ECO:0000256" key="1">
    <source>
        <dbReference type="ARBA" id="ARBA00022630"/>
    </source>
</evidence>
<keyword evidence="5" id="KW-1185">Reference proteome</keyword>
<dbReference type="PANTHER" id="PTHR11632">
    <property type="entry name" value="SUCCINATE DEHYDROGENASE 2 FLAVOPROTEIN SUBUNIT"/>
    <property type="match status" value="1"/>
</dbReference>
<feature type="domain" description="FAD-dependent oxidoreductase 2 FAD-binding" evidence="3">
    <location>
        <begin position="9"/>
        <end position="381"/>
    </location>
</feature>
<reference evidence="4 5" key="1">
    <citation type="submission" date="2019-10" db="EMBL/GenBank/DDBJ databases">
        <title>The Genome Sequence of Clostridium tarantellae Isolated from Fish Brain.</title>
        <authorList>
            <person name="Bano L."/>
            <person name="Kiel M."/>
            <person name="Sales G."/>
            <person name="Doxey A.C."/>
            <person name="Mansfield M.J."/>
            <person name="Schiavone M."/>
            <person name="Rossetto O."/>
            <person name="Pirazzini M."/>
            <person name="Dobrindt U."/>
            <person name="Montecucco C."/>
        </authorList>
    </citation>
    <scope>NUCLEOTIDE SEQUENCE [LARGE SCALE GENOMIC DNA]</scope>
    <source>
        <strain evidence="4 5">DSM 3997</strain>
    </source>
</reference>
<evidence type="ECO:0000313" key="4">
    <source>
        <dbReference type="EMBL" id="MPQ43580.1"/>
    </source>
</evidence>
<dbReference type="GO" id="GO:0009055">
    <property type="term" value="F:electron transfer activity"/>
    <property type="evidence" value="ECO:0007669"/>
    <property type="project" value="TreeGrafter"/>
</dbReference>
<dbReference type="EMBL" id="WHJC01000082">
    <property type="protein sequence ID" value="MPQ43580.1"/>
    <property type="molecule type" value="Genomic_DNA"/>
</dbReference>
<dbReference type="GO" id="GO:0033765">
    <property type="term" value="F:steroid dehydrogenase activity, acting on the CH-CH group of donors"/>
    <property type="evidence" value="ECO:0007669"/>
    <property type="project" value="UniProtKB-ARBA"/>
</dbReference>
<proteinExistence type="predicted"/>
<dbReference type="Proteomes" id="UP000430345">
    <property type="component" value="Unassembled WGS sequence"/>
</dbReference>
<evidence type="ECO:0000313" key="5">
    <source>
        <dbReference type="Proteomes" id="UP000430345"/>
    </source>
</evidence>
<dbReference type="OrthoDB" id="9806724at2"/>
<sequence>MEINKVFKDIVIIGSGLAGLTACSELQNNNIDIGIITTGDTCHGASFHPNTWGLGMVYAENEEDKKDFIKTIGDVGGNINNESLTKILINNAEKEILNLSNLGVNLKNSLNNELVIPCYDYKGRVWKGFDFTSAKNIFNNLFSKKNVQLFNHCTVLDIFNFNDSSKGLLMIDKDENFTFIRCKALIIASGGYTSLYSNSFSLEKNTPIIHYFAEKLGCKMINLEFIQFIPTSYCNKYKAVFNERAYQYITLLNKYGSDVIPLKDKHYLKKRSTYAPFTSRMDCKNIDFHIFKENVKSDEKVYFYYPDNIETINDTLIYNYFKWLKDMYGDINEKIYLVHSAHACNGGIEINEKSESSVSGIFACGEATGGIHGSDRIGGLSTVGAMVFGRIAAKNAKEHIKNKKIDNTIDIFPYIDDFFKDVLKIDELKAKEAINYVRSSLYDNTAIIRNKESLENLKINYSKLMSNLYYNSNFTFNENFNKKYIITKIQAKSFLKFGQTLLQSMINRENSLGSHYIEN</sequence>
<dbReference type="GO" id="GO:0009435">
    <property type="term" value="P:NAD+ biosynthetic process"/>
    <property type="evidence" value="ECO:0007669"/>
    <property type="project" value="UniProtKB-UniPathway"/>
</dbReference>
<comment type="caution">
    <text evidence="4">The sequence shown here is derived from an EMBL/GenBank/DDBJ whole genome shotgun (WGS) entry which is preliminary data.</text>
</comment>
<dbReference type="InterPro" id="IPR036188">
    <property type="entry name" value="FAD/NAD-bd_sf"/>
</dbReference>
<dbReference type="InterPro" id="IPR027477">
    <property type="entry name" value="Succ_DH/fumarate_Rdtase_cat_sf"/>
</dbReference>
<dbReference type="GO" id="GO:0009061">
    <property type="term" value="P:anaerobic respiration"/>
    <property type="evidence" value="ECO:0007669"/>
    <property type="project" value="TreeGrafter"/>
</dbReference>
<dbReference type="GO" id="GO:0005886">
    <property type="term" value="C:plasma membrane"/>
    <property type="evidence" value="ECO:0007669"/>
    <property type="project" value="TreeGrafter"/>
</dbReference>
<evidence type="ECO:0000259" key="3">
    <source>
        <dbReference type="Pfam" id="PF00890"/>
    </source>
</evidence>
<organism evidence="4 5">
    <name type="scientific">Clostridium tarantellae</name>
    <dbReference type="NCBI Taxonomy" id="39493"/>
    <lineage>
        <taxon>Bacteria</taxon>
        <taxon>Bacillati</taxon>
        <taxon>Bacillota</taxon>
        <taxon>Clostridia</taxon>
        <taxon>Eubacteriales</taxon>
        <taxon>Clostridiaceae</taxon>
        <taxon>Clostridium</taxon>
    </lineage>
</organism>
<dbReference type="RefSeq" id="WP_152889240.1">
    <property type="nucleotide sequence ID" value="NZ_WHJC01000082.1"/>
</dbReference>
<dbReference type="PRINTS" id="PR00368">
    <property type="entry name" value="FADPNR"/>
</dbReference>